<dbReference type="Proteomes" id="UP000018914">
    <property type="component" value="Chromosome"/>
</dbReference>
<accession>W0DFK6</accession>
<organism evidence="2">
    <name type="scientific">Thermocrinis ruber</name>
    <dbReference type="NCBI Taxonomy" id="75906"/>
    <lineage>
        <taxon>Bacteria</taxon>
        <taxon>Pseudomonadati</taxon>
        <taxon>Aquificota</taxon>
        <taxon>Aquificia</taxon>
        <taxon>Aquificales</taxon>
        <taxon>Aquificaceae</taxon>
        <taxon>Thermocrinis</taxon>
    </lineage>
</organism>
<sequence length="148" mass="17712">MGFLKSLFEHIKEIFLGKKEEGKKFLGYFRQERLKFLEEFIGMDLGAYKRNTRPFIGYTSGNWLFVLFLTSQKKGRAYRVDISLCKKRGCPRYRFAPESYLFYDSKRQGFYFYKLPKNLVKDYVFCGYCEGLEHLDKLRIKEVIGEKI</sequence>
<evidence type="ECO:0000313" key="2">
    <source>
        <dbReference type="Proteomes" id="UP000018914"/>
    </source>
</evidence>
<evidence type="ECO:0000313" key="1">
    <source>
        <dbReference type="EMBL" id="AHE96037.1"/>
    </source>
</evidence>
<keyword evidence="2" id="KW-1185">Reference proteome</keyword>
<protein>
    <submittedName>
        <fullName evidence="1">Uncharacterized protein</fullName>
    </submittedName>
</protein>
<gene>
    <name evidence="1" type="ORF">THERU_04350</name>
</gene>
<dbReference type="HOGENOM" id="CLU_1694683_0_0_0"/>
<dbReference type="AlphaFoldDB" id="W0DFK6"/>
<dbReference type="EMBL" id="CP007028">
    <property type="protein sequence ID" value="AHE96037.1"/>
    <property type="molecule type" value="Genomic_DNA"/>
</dbReference>
<dbReference type="KEGG" id="trd:THERU_04350"/>
<reference evidence="1 2" key="1">
    <citation type="submission" date="2013-12" db="EMBL/GenBank/DDBJ databases">
        <authorList>
            <consortium name="DOE Joint Genome Institute"/>
            <person name="Eisen J."/>
            <person name="Huntemann M."/>
            <person name="Han J."/>
            <person name="Chen A."/>
            <person name="Kyrpides N."/>
            <person name="Mavromatis K."/>
            <person name="Markowitz V."/>
            <person name="Palaniappan K."/>
            <person name="Ivanova N."/>
            <person name="Schaumberg A."/>
            <person name="Pati A."/>
            <person name="Liolios K."/>
            <person name="Nordberg H.P."/>
            <person name="Cantor M.N."/>
            <person name="Hua S.X."/>
            <person name="Woyke T."/>
        </authorList>
    </citation>
    <scope>NUCLEOTIDE SEQUENCE [LARGE SCALE GENOMIC DNA]</scope>
    <source>
        <strain evidence="1 2">DSM 23557</strain>
    </source>
</reference>
<name>W0DFK6_9AQUI</name>
<proteinExistence type="predicted"/>
<dbReference type="RefSeq" id="WP_025306042.1">
    <property type="nucleotide sequence ID" value="NZ_CP007028.1"/>
</dbReference>
<dbReference type="STRING" id="75906.THERU_04350"/>